<organism evidence="2">
    <name type="scientific">Anopheles darlingi</name>
    <name type="common">Mosquito</name>
    <dbReference type="NCBI Taxonomy" id="43151"/>
    <lineage>
        <taxon>Eukaryota</taxon>
        <taxon>Metazoa</taxon>
        <taxon>Ecdysozoa</taxon>
        <taxon>Arthropoda</taxon>
        <taxon>Hexapoda</taxon>
        <taxon>Insecta</taxon>
        <taxon>Pterygota</taxon>
        <taxon>Neoptera</taxon>
        <taxon>Endopterygota</taxon>
        <taxon>Diptera</taxon>
        <taxon>Nematocera</taxon>
        <taxon>Culicoidea</taxon>
        <taxon>Culicidae</taxon>
        <taxon>Anophelinae</taxon>
        <taxon>Anopheles</taxon>
    </lineage>
</organism>
<evidence type="ECO:0000313" key="2">
    <source>
        <dbReference type="EMBL" id="MBW76261.1"/>
    </source>
</evidence>
<dbReference type="EMBL" id="GGFL01012083">
    <property type="protein sequence ID" value="MBW76261.1"/>
    <property type="molecule type" value="Transcribed_RNA"/>
</dbReference>
<dbReference type="AlphaFoldDB" id="A0A2M4DFH4"/>
<sequence>MRSLTSRKVVGQVGCLISLHVIRCSRSDPTCYKFGFEAVASWLYCPRSFCVDTLNENPIKHPSARPSQTCPPSANHIIGPSTIEDRSA</sequence>
<reference evidence="2" key="1">
    <citation type="submission" date="2018-01" db="EMBL/GenBank/DDBJ databases">
        <title>An insight into the sialome of Amazonian anophelines.</title>
        <authorList>
            <person name="Ribeiro J.M."/>
            <person name="Scarpassa V."/>
            <person name="Calvo E."/>
        </authorList>
    </citation>
    <scope>NUCLEOTIDE SEQUENCE</scope>
</reference>
<feature type="region of interest" description="Disordered" evidence="1">
    <location>
        <begin position="61"/>
        <end position="88"/>
    </location>
</feature>
<proteinExistence type="predicted"/>
<name>A0A2M4DFH4_ANODA</name>
<accession>A0A2M4DFH4</accession>
<evidence type="ECO:0000256" key="1">
    <source>
        <dbReference type="SAM" id="MobiDB-lite"/>
    </source>
</evidence>
<protein>
    <submittedName>
        <fullName evidence="2">Putative secreted protein</fullName>
    </submittedName>
</protein>